<dbReference type="PROSITE" id="PS00622">
    <property type="entry name" value="HTH_LUXR_1"/>
    <property type="match status" value="1"/>
</dbReference>
<accession>A0ABV6MTM8</accession>
<evidence type="ECO:0000256" key="3">
    <source>
        <dbReference type="PROSITE-ProRule" id="PRU00169"/>
    </source>
</evidence>
<dbReference type="Proteomes" id="UP001589810">
    <property type="component" value="Unassembled WGS sequence"/>
</dbReference>
<comment type="caution">
    <text evidence="3">Lacks conserved residue(s) required for the propagation of feature annotation.</text>
</comment>
<dbReference type="InterPro" id="IPR039420">
    <property type="entry name" value="WalR-like"/>
</dbReference>
<dbReference type="InterPro" id="IPR058245">
    <property type="entry name" value="NreC/VraR/RcsB-like_REC"/>
</dbReference>
<feature type="domain" description="HTH luxR-type" evidence="4">
    <location>
        <begin position="133"/>
        <end position="198"/>
    </location>
</feature>
<protein>
    <submittedName>
        <fullName evidence="6">LuxR C-terminal-related transcriptional regulator</fullName>
    </submittedName>
</protein>
<sequence length="212" mass="22469">MTRILLADSQPVFVDGLCTHVTRTADLDVVGVAGTHAELVELLPTAAADVVVLGIGLDLVEGAAENAAVLVVSSSTREEDVTAAMFAGAAGYVTRQAVPDDILTAIRVVARGGLFVTADMAPLVRNRLGAGRVDSFFPQLTPREQDVLELLVRDAGTTAIARHLGITVKTVQNHVSNILVKLPARTRTEAAWLAREKLRAHRPAVRTEPAIS</sequence>
<dbReference type="InterPro" id="IPR001789">
    <property type="entry name" value="Sig_transdc_resp-reg_receiver"/>
</dbReference>
<organism evidence="6 7">
    <name type="scientific">Kutzneria chonburiensis</name>
    <dbReference type="NCBI Taxonomy" id="1483604"/>
    <lineage>
        <taxon>Bacteria</taxon>
        <taxon>Bacillati</taxon>
        <taxon>Actinomycetota</taxon>
        <taxon>Actinomycetes</taxon>
        <taxon>Pseudonocardiales</taxon>
        <taxon>Pseudonocardiaceae</taxon>
        <taxon>Kutzneria</taxon>
    </lineage>
</organism>
<gene>
    <name evidence="6" type="ORF">ACFFH7_19360</name>
</gene>
<reference evidence="6 7" key="1">
    <citation type="submission" date="2024-09" db="EMBL/GenBank/DDBJ databases">
        <authorList>
            <person name="Sun Q."/>
            <person name="Mori K."/>
        </authorList>
    </citation>
    <scope>NUCLEOTIDE SEQUENCE [LARGE SCALE GENOMIC DNA]</scope>
    <source>
        <strain evidence="6 7">TBRC 1432</strain>
    </source>
</reference>
<name>A0ABV6MTM8_9PSEU</name>
<dbReference type="SMART" id="SM00448">
    <property type="entry name" value="REC"/>
    <property type="match status" value="1"/>
</dbReference>
<evidence type="ECO:0000313" key="7">
    <source>
        <dbReference type="Proteomes" id="UP001589810"/>
    </source>
</evidence>
<evidence type="ECO:0000313" key="6">
    <source>
        <dbReference type="EMBL" id="MFC0543670.1"/>
    </source>
</evidence>
<keyword evidence="1" id="KW-0597">Phosphoprotein</keyword>
<keyword evidence="2" id="KW-0238">DNA-binding</keyword>
<dbReference type="PRINTS" id="PR00038">
    <property type="entry name" value="HTHLUXR"/>
</dbReference>
<comment type="caution">
    <text evidence="6">The sequence shown here is derived from an EMBL/GenBank/DDBJ whole genome shotgun (WGS) entry which is preliminary data.</text>
</comment>
<keyword evidence="7" id="KW-1185">Reference proteome</keyword>
<dbReference type="InterPro" id="IPR011006">
    <property type="entry name" value="CheY-like_superfamily"/>
</dbReference>
<evidence type="ECO:0000256" key="1">
    <source>
        <dbReference type="ARBA" id="ARBA00022553"/>
    </source>
</evidence>
<dbReference type="SMART" id="SM00421">
    <property type="entry name" value="HTH_LUXR"/>
    <property type="match status" value="1"/>
</dbReference>
<dbReference type="Gene3D" id="3.40.50.2300">
    <property type="match status" value="1"/>
</dbReference>
<evidence type="ECO:0000256" key="2">
    <source>
        <dbReference type="ARBA" id="ARBA00023125"/>
    </source>
</evidence>
<dbReference type="Pfam" id="PF00196">
    <property type="entry name" value="GerE"/>
    <property type="match status" value="1"/>
</dbReference>
<dbReference type="SUPFAM" id="SSF46894">
    <property type="entry name" value="C-terminal effector domain of the bipartite response regulators"/>
    <property type="match status" value="1"/>
</dbReference>
<evidence type="ECO:0000259" key="4">
    <source>
        <dbReference type="PROSITE" id="PS50043"/>
    </source>
</evidence>
<dbReference type="EMBL" id="JBHLUD010000006">
    <property type="protein sequence ID" value="MFC0543670.1"/>
    <property type="molecule type" value="Genomic_DNA"/>
</dbReference>
<dbReference type="CDD" id="cd17535">
    <property type="entry name" value="REC_NarL-like"/>
    <property type="match status" value="1"/>
</dbReference>
<evidence type="ECO:0000259" key="5">
    <source>
        <dbReference type="PROSITE" id="PS50110"/>
    </source>
</evidence>
<dbReference type="PROSITE" id="PS50043">
    <property type="entry name" value="HTH_LUXR_2"/>
    <property type="match status" value="1"/>
</dbReference>
<dbReference type="CDD" id="cd06170">
    <property type="entry name" value="LuxR_C_like"/>
    <property type="match status" value="1"/>
</dbReference>
<dbReference type="RefSeq" id="WP_273940218.1">
    <property type="nucleotide sequence ID" value="NZ_CP097263.1"/>
</dbReference>
<dbReference type="PANTHER" id="PTHR43214">
    <property type="entry name" value="TWO-COMPONENT RESPONSE REGULATOR"/>
    <property type="match status" value="1"/>
</dbReference>
<feature type="domain" description="Response regulatory" evidence="5">
    <location>
        <begin position="3"/>
        <end position="110"/>
    </location>
</feature>
<dbReference type="InterPro" id="IPR016032">
    <property type="entry name" value="Sig_transdc_resp-reg_C-effctor"/>
</dbReference>
<dbReference type="InterPro" id="IPR000792">
    <property type="entry name" value="Tscrpt_reg_LuxR_C"/>
</dbReference>
<dbReference type="SUPFAM" id="SSF52172">
    <property type="entry name" value="CheY-like"/>
    <property type="match status" value="1"/>
</dbReference>
<dbReference type="PROSITE" id="PS50110">
    <property type="entry name" value="RESPONSE_REGULATORY"/>
    <property type="match status" value="1"/>
</dbReference>
<proteinExistence type="predicted"/>